<sequence>MNVKYLALLAAVVGLTGCGATSSPTASQQTLVVPDCVYPDAPTQAAPLWVCDVPIEGFALTSVGYSEKKPTLSMTTTSARTDAGVKMSEHFATSVSQLLTEYQKQMVTNDEEKILLDNDLVRESLTAITLFGAKTARSITSPSQGHYVVLAMDKATYEANAEKAFAALSNDNANMRRLFNDEKARERLMSLIKVK</sequence>
<reference evidence="2" key="2">
    <citation type="submission" date="2023-01" db="EMBL/GenBank/DDBJ databases">
        <title>Draft genome sequence of Agaribacter marinus strain NBRC 110023.</title>
        <authorList>
            <person name="Sun Q."/>
            <person name="Mori K."/>
        </authorList>
    </citation>
    <scope>NUCLEOTIDE SEQUENCE</scope>
    <source>
        <strain evidence="2">NBRC 110023</strain>
    </source>
</reference>
<accession>A0AA37WFZ3</accession>
<comment type="caution">
    <text evidence="2">The sequence shown here is derived from an EMBL/GenBank/DDBJ whole genome shotgun (WGS) entry which is preliminary data.</text>
</comment>
<evidence type="ECO:0000313" key="3">
    <source>
        <dbReference type="Proteomes" id="UP001156601"/>
    </source>
</evidence>
<dbReference type="RefSeq" id="WP_284215768.1">
    <property type="nucleotide sequence ID" value="NZ_BSOT01000005.1"/>
</dbReference>
<gene>
    <name evidence="2" type="ORF">GCM10007852_03440</name>
</gene>
<dbReference type="Proteomes" id="UP001156601">
    <property type="component" value="Unassembled WGS sequence"/>
</dbReference>
<dbReference type="EMBL" id="BSOT01000005">
    <property type="protein sequence ID" value="GLR69436.1"/>
    <property type="molecule type" value="Genomic_DNA"/>
</dbReference>
<keyword evidence="1" id="KW-0732">Signal</keyword>
<dbReference type="AlphaFoldDB" id="A0AA37WFZ3"/>
<reference evidence="2" key="1">
    <citation type="journal article" date="2014" name="Int. J. Syst. Evol. Microbiol.">
        <title>Complete genome sequence of Corynebacterium casei LMG S-19264T (=DSM 44701T), isolated from a smear-ripened cheese.</title>
        <authorList>
            <consortium name="US DOE Joint Genome Institute (JGI-PGF)"/>
            <person name="Walter F."/>
            <person name="Albersmeier A."/>
            <person name="Kalinowski J."/>
            <person name="Ruckert C."/>
        </authorList>
    </citation>
    <scope>NUCLEOTIDE SEQUENCE</scope>
    <source>
        <strain evidence="2">NBRC 110023</strain>
    </source>
</reference>
<evidence type="ECO:0000313" key="2">
    <source>
        <dbReference type="EMBL" id="GLR69436.1"/>
    </source>
</evidence>
<dbReference type="PROSITE" id="PS51257">
    <property type="entry name" value="PROKAR_LIPOPROTEIN"/>
    <property type="match status" value="1"/>
</dbReference>
<keyword evidence="3" id="KW-1185">Reference proteome</keyword>
<organism evidence="2 3">
    <name type="scientific">Agaribacter marinus</name>
    <dbReference type="NCBI Taxonomy" id="1431249"/>
    <lineage>
        <taxon>Bacteria</taxon>
        <taxon>Pseudomonadati</taxon>
        <taxon>Pseudomonadota</taxon>
        <taxon>Gammaproteobacteria</taxon>
        <taxon>Alteromonadales</taxon>
        <taxon>Alteromonadaceae</taxon>
        <taxon>Agaribacter</taxon>
    </lineage>
</organism>
<evidence type="ECO:0008006" key="4">
    <source>
        <dbReference type="Google" id="ProtNLM"/>
    </source>
</evidence>
<evidence type="ECO:0000256" key="1">
    <source>
        <dbReference type="SAM" id="SignalP"/>
    </source>
</evidence>
<feature type="chain" id="PRO_5041216780" description="LPP20 lipoprotein" evidence="1">
    <location>
        <begin position="23"/>
        <end position="195"/>
    </location>
</feature>
<name>A0AA37WFZ3_9ALTE</name>
<protein>
    <recommendedName>
        <fullName evidence="4">LPP20 lipoprotein</fullName>
    </recommendedName>
</protein>
<proteinExistence type="predicted"/>
<feature type="signal peptide" evidence="1">
    <location>
        <begin position="1"/>
        <end position="22"/>
    </location>
</feature>